<dbReference type="GO" id="GO:0016757">
    <property type="term" value="F:glycosyltransferase activity"/>
    <property type="evidence" value="ECO:0007669"/>
    <property type="project" value="UniProtKB-KW"/>
</dbReference>
<dbReference type="InterPro" id="IPR001173">
    <property type="entry name" value="Glyco_trans_2-like"/>
</dbReference>
<dbReference type="Pfam" id="PF00535">
    <property type="entry name" value="Glycos_transf_2"/>
    <property type="match status" value="1"/>
</dbReference>
<dbReference type="PANTHER" id="PTHR43179">
    <property type="entry name" value="RHAMNOSYLTRANSFERASE WBBL"/>
    <property type="match status" value="1"/>
</dbReference>
<sequence>MLDSRDRTLDGGWYLLEADLTDLDGPLVAPCLYPDYGDGIYESERLPLPEPDADGRLRAVIRLKGPVTALRFDPSTRNTRFRLPGLRLRRLGRGRALATMARLAGQNGGPRPWRQRFDMLRVVAKAAFARGLRHGGDVAYARYTAATLPEGDDYAAWVRDHDTLDAAAIERLRGTVDALSARPLVSILLPVYRTPERWLRRCLDSVLAQVYPDWELCVADDASASPQVRSVLEEYARRDPRIRVTFRERNGHISAATNTALEMARGDYVALLDHDDELRPHALLEMVAALGANPRWRLVYSDEDKISGKGERFDPYFKPDWNYELLLAQNCICHLGVYDTALVREVGGFREGFEGAQDWDLALRCVERLRPDEIGHVPKVLYHWRAIAGSTALGLDHKDYAGGAGMRAVEEHLERTGQRARVRANRAGHLEVHRAVPSPAPRVSLIIPTRDRVELLRTCVRSILDRTDYPDYEILVVDNQSSEPATLEYFRSLEAEPRVRVLAYDAPFNYSRINNFAAEQATGAIIGLVNNDIETIGPEWLGEMVGQVVRPEIGAVGAMLRYPDDTIQHAGVVLGIGSVAGHAYTGRPAGYEGQCGRALVAQEVSAVTAACLLVRKEVWDEVGGLDERLVVAFNDIDFCLRLLDAGYRNVWTPYATLYHHESASRGYEDTPEKMARFQGEVAIMRARWGDALLHDPAYNPNLTLTGAPFELAFPPRAPRPGPGPVPGRPGQWRRDGARPASG</sequence>
<feature type="region of interest" description="Disordered" evidence="1">
    <location>
        <begin position="709"/>
        <end position="742"/>
    </location>
</feature>
<evidence type="ECO:0000259" key="2">
    <source>
        <dbReference type="Pfam" id="PF00535"/>
    </source>
</evidence>
<feature type="domain" description="Glycosyltransferase 2-like" evidence="2">
    <location>
        <begin position="186"/>
        <end position="345"/>
    </location>
</feature>
<evidence type="ECO:0000313" key="3">
    <source>
        <dbReference type="EMBL" id="QDW67845.1"/>
    </source>
</evidence>
<dbReference type="PANTHER" id="PTHR43179:SF7">
    <property type="entry name" value="RHAMNOSYLTRANSFERASE WBBL"/>
    <property type="match status" value="1"/>
</dbReference>
<dbReference type="Gene3D" id="3.90.550.10">
    <property type="entry name" value="Spore Coat Polysaccharide Biosynthesis Protein SpsA, Chain A"/>
    <property type="match status" value="2"/>
</dbReference>
<organism evidence="3 4">
    <name type="scientific">Luteimonas granuli</name>
    <dbReference type="NCBI Taxonomy" id="1176533"/>
    <lineage>
        <taxon>Bacteria</taxon>
        <taxon>Pseudomonadati</taxon>
        <taxon>Pseudomonadota</taxon>
        <taxon>Gammaproteobacteria</taxon>
        <taxon>Lysobacterales</taxon>
        <taxon>Lysobacteraceae</taxon>
        <taxon>Luteimonas</taxon>
    </lineage>
</organism>
<gene>
    <name evidence="3" type="ORF">FPZ22_05045</name>
</gene>
<dbReference type="Pfam" id="PF13641">
    <property type="entry name" value="Glyco_tranf_2_3"/>
    <property type="match status" value="1"/>
</dbReference>
<accession>A0A518N7E7</accession>
<feature type="compositionally biased region" description="Basic and acidic residues" evidence="1">
    <location>
        <begin position="732"/>
        <end position="742"/>
    </location>
</feature>
<keyword evidence="4" id="KW-1185">Reference proteome</keyword>
<dbReference type="KEGG" id="lug:FPZ22_05045"/>
<protein>
    <submittedName>
        <fullName evidence="3">Glycosyltransferase family 2 protein</fullName>
    </submittedName>
</protein>
<dbReference type="SUPFAM" id="SSF53448">
    <property type="entry name" value="Nucleotide-diphospho-sugar transferases"/>
    <property type="match status" value="2"/>
</dbReference>
<dbReference type="OrthoDB" id="9179784at2"/>
<dbReference type="InterPro" id="IPR029044">
    <property type="entry name" value="Nucleotide-diphossugar_trans"/>
</dbReference>
<dbReference type="AlphaFoldDB" id="A0A518N7E7"/>
<name>A0A518N7E7_9GAMM</name>
<dbReference type="EMBL" id="CP042218">
    <property type="protein sequence ID" value="QDW67845.1"/>
    <property type="molecule type" value="Genomic_DNA"/>
</dbReference>
<dbReference type="CDD" id="cd04186">
    <property type="entry name" value="GT_2_like_c"/>
    <property type="match status" value="1"/>
</dbReference>
<evidence type="ECO:0000313" key="4">
    <source>
        <dbReference type="Proteomes" id="UP000316584"/>
    </source>
</evidence>
<reference evidence="3 4" key="1">
    <citation type="submission" date="2019-07" db="EMBL/GenBank/DDBJ databases">
        <title>Full genome sequence of Luteimonas sp. Gr-4.</title>
        <authorList>
            <person name="Im W.-T."/>
        </authorList>
    </citation>
    <scope>NUCLEOTIDE SEQUENCE [LARGE SCALE GENOMIC DNA]</scope>
    <source>
        <strain evidence="3 4">Gr-4</strain>
    </source>
</reference>
<feature type="compositionally biased region" description="Pro residues" evidence="1">
    <location>
        <begin position="715"/>
        <end position="727"/>
    </location>
</feature>
<keyword evidence="3" id="KW-0808">Transferase</keyword>
<evidence type="ECO:0000256" key="1">
    <source>
        <dbReference type="SAM" id="MobiDB-lite"/>
    </source>
</evidence>
<proteinExistence type="predicted"/>
<dbReference type="CDD" id="cd04184">
    <property type="entry name" value="GT2_RfbC_Mx_like"/>
    <property type="match status" value="1"/>
</dbReference>
<dbReference type="Proteomes" id="UP000316584">
    <property type="component" value="Chromosome"/>
</dbReference>